<accession>A0A8C2QXD5</accession>
<evidence type="ECO:0000313" key="2">
    <source>
        <dbReference type="Ensembl" id="ENSCHIP00010015723.1"/>
    </source>
</evidence>
<sequence length="304" mass="31803">MAPALKEGPGMWPLGWGGGCCLSPWRCPWKAGDSRTPQVRLRPSGLQERAVRPRTPCPPLTVPTSAQEAVSTSGTVWSVCRDHVAQAAAVPLANWYRMGAVCLCLLAAVASPAPTLPGHWPRLRWCGWTAETAPVSTGPWRAPPTSVQPLGLGQPGATALLPVVGAPPNDIGAARRAPGGHCARPRTQSNSRTVTCSPALSAHPARCSVPALSRARASVRICSLAPSACRNPAGLAVTVPEGRWVRALCPDSRVGDQAGGRGQEWWSHVTRTCPASAAAQRHVCAPCRVPLHPALSALGPHLDS</sequence>
<dbReference type="Ensembl" id="ENSCHIT00010022067.1">
    <property type="protein sequence ID" value="ENSCHIP00010015723.1"/>
    <property type="gene ID" value="ENSCHIG00010011479.1"/>
</dbReference>
<dbReference type="PROSITE" id="PS51257">
    <property type="entry name" value="PROKAR_LIPOPROTEIN"/>
    <property type="match status" value="1"/>
</dbReference>
<name>A0A8C2QXD5_CAPHI</name>
<evidence type="ECO:0000256" key="1">
    <source>
        <dbReference type="SAM" id="MobiDB-lite"/>
    </source>
</evidence>
<dbReference type="AlphaFoldDB" id="A0A8C2QXD5"/>
<organism evidence="2">
    <name type="scientific">Capra hircus</name>
    <name type="common">Goat</name>
    <dbReference type="NCBI Taxonomy" id="9925"/>
    <lineage>
        <taxon>Eukaryota</taxon>
        <taxon>Metazoa</taxon>
        <taxon>Chordata</taxon>
        <taxon>Craniata</taxon>
        <taxon>Vertebrata</taxon>
        <taxon>Euteleostomi</taxon>
        <taxon>Mammalia</taxon>
        <taxon>Eutheria</taxon>
        <taxon>Laurasiatheria</taxon>
        <taxon>Artiodactyla</taxon>
        <taxon>Ruminantia</taxon>
        <taxon>Pecora</taxon>
        <taxon>Bovidae</taxon>
        <taxon>Caprinae</taxon>
        <taxon>Capra</taxon>
    </lineage>
</organism>
<reference evidence="2" key="2">
    <citation type="submission" date="2025-08" db="UniProtKB">
        <authorList>
            <consortium name="Ensembl"/>
        </authorList>
    </citation>
    <scope>IDENTIFICATION</scope>
</reference>
<reference evidence="2" key="1">
    <citation type="submission" date="2019-03" db="EMBL/GenBank/DDBJ databases">
        <title>Genome sequencing and reference-guided assembly of Black Bengal Goat (Capra hircus).</title>
        <authorList>
            <person name="Siddiki A.Z."/>
            <person name="Baten A."/>
            <person name="Billah M."/>
            <person name="Alam M.A.U."/>
            <person name="Shawrob K.S.M."/>
            <person name="Saha S."/>
            <person name="Chowdhury M."/>
            <person name="Rahman A.H."/>
            <person name="Stear M."/>
            <person name="Miah G."/>
            <person name="Das G.B."/>
            <person name="Hossain M.M."/>
            <person name="Kumkum M."/>
            <person name="Islam M.S."/>
            <person name="Mollah A.M."/>
            <person name="Ahsan A."/>
            <person name="Tusar F."/>
            <person name="Khan M.K.I."/>
        </authorList>
    </citation>
    <scope>NUCLEOTIDE SEQUENCE [LARGE SCALE GENOMIC DNA]</scope>
</reference>
<protein>
    <submittedName>
        <fullName evidence="2">Uncharacterized protein</fullName>
    </submittedName>
</protein>
<proteinExistence type="predicted"/>
<feature type="region of interest" description="Disordered" evidence="1">
    <location>
        <begin position="36"/>
        <end position="65"/>
    </location>
</feature>